<comment type="caution">
    <text evidence="2">The sequence shown here is derived from an EMBL/GenBank/DDBJ whole genome shotgun (WGS) entry which is preliminary data.</text>
</comment>
<dbReference type="SUPFAM" id="SSF55136">
    <property type="entry name" value="Probable bacterial effector-binding domain"/>
    <property type="match status" value="1"/>
</dbReference>
<organism evidence="2 3">
    <name type="scientific">Bisgaardia hudsonensis</name>
    <dbReference type="NCBI Taxonomy" id="109472"/>
    <lineage>
        <taxon>Bacteria</taxon>
        <taxon>Pseudomonadati</taxon>
        <taxon>Pseudomonadota</taxon>
        <taxon>Gammaproteobacteria</taxon>
        <taxon>Pasteurellales</taxon>
        <taxon>Pasteurellaceae</taxon>
        <taxon>Bisgaardia</taxon>
    </lineage>
</organism>
<dbReference type="Proteomes" id="UP000294841">
    <property type="component" value="Unassembled WGS sequence"/>
</dbReference>
<dbReference type="AlphaFoldDB" id="A0A4R2N115"/>
<dbReference type="Pfam" id="PF14526">
    <property type="entry name" value="Cass2"/>
    <property type="match status" value="1"/>
</dbReference>
<dbReference type="RefSeq" id="WP_132022510.1">
    <property type="nucleotide sequence ID" value="NZ_CP016605.1"/>
</dbReference>
<evidence type="ECO:0000313" key="2">
    <source>
        <dbReference type="EMBL" id="TCP13208.1"/>
    </source>
</evidence>
<dbReference type="EMBL" id="SLXI01000002">
    <property type="protein sequence ID" value="TCP13208.1"/>
    <property type="molecule type" value="Genomic_DNA"/>
</dbReference>
<accession>A0A4R2N115</accession>
<dbReference type="InterPro" id="IPR029441">
    <property type="entry name" value="Cass2"/>
</dbReference>
<evidence type="ECO:0000313" key="3">
    <source>
        <dbReference type="Proteomes" id="UP000294841"/>
    </source>
</evidence>
<name>A0A4R2N115_9PAST</name>
<sequence>MSLTLYPIKTIRLTNRTAEQDLSKLWKSLNLPSDQILYGLYHHYESDYKGEYDFSIALEQQNKQANPIEIDDNNYWFEVFNTDREQIVETWKTIWNKSQQGLLKRAYSLDFEKYYPDEKVEIYISIQPHC</sequence>
<keyword evidence="3" id="KW-1185">Reference proteome</keyword>
<dbReference type="OrthoDB" id="3173400at2"/>
<reference evidence="2 3" key="1">
    <citation type="submission" date="2019-03" db="EMBL/GenBank/DDBJ databases">
        <title>Genomic Encyclopedia of Type Strains, Phase IV (KMG-IV): sequencing the most valuable type-strain genomes for metagenomic binning, comparative biology and taxonomic classification.</title>
        <authorList>
            <person name="Goeker M."/>
        </authorList>
    </citation>
    <scope>NUCLEOTIDE SEQUENCE [LARGE SCALE GENOMIC DNA]</scope>
    <source>
        <strain evidence="2 3">DSM 28231</strain>
    </source>
</reference>
<dbReference type="PANTHER" id="PTHR36444">
    <property type="entry name" value="TRANSCRIPTIONAL REGULATOR PROTEIN YOBU-RELATED"/>
    <property type="match status" value="1"/>
</dbReference>
<dbReference type="InterPro" id="IPR011256">
    <property type="entry name" value="Reg_factor_effector_dom_sf"/>
</dbReference>
<dbReference type="PANTHER" id="PTHR36444:SF2">
    <property type="entry name" value="TRANSCRIPTIONAL REGULATOR PROTEIN YOBU-RELATED"/>
    <property type="match status" value="1"/>
</dbReference>
<evidence type="ECO:0000259" key="1">
    <source>
        <dbReference type="Pfam" id="PF14526"/>
    </source>
</evidence>
<dbReference type="Gene3D" id="3.20.80.10">
    <property type="entry name" value="Regulatory factor, effector binding domain"/>
    <property type="match status" value="1"/>
</dbReference>
<protein>
    <submittedName>
        <fullName evidence="2">Putative transcriptional regulator YdeE</fullName>
    </submittedName>
</protein>
<dbReference type="InterPro" id="IPR053182">
    <property type="entry name" value="YobU-like_regulator"/>
</dbReference>
<gene>
    <name evidence="2" type="ORF">EV697_10279</name>
</gene>
<feature type="domain" description="Integron-associated effector binding protein" evidence="1">
    <location>
        <begin position="22"/>
        <end position="126"/>
    </location>
</feature>
<proteinExistence type="predicted"/>